<evidence type="ECO:0000256" key="9">
    <source>
        <dbReference type="RuleBase" id="RU000688"/>
    </source>
</evidence>
<dbReference type="SMART" id="SM01381">
    <property type="entry name" value="7TM_GPCR_Srsx"/>
    <property type="match status" value="1"/>
</dbReference>
<comment type="similarity">
    <text evidence="9">Belongs to the G-protein coupled receptor 1 family.</text>
</comment>
<feature type="transmembrane region" description="Helical" evidence="10">
    <location>
        <begin position="12"/>
        <end position="31"/>
    </location>
</feature>
<feature type="transmembrane region" description="Helical" evidence="10">
    <location>
        <begin position="51"/>
        <end position="69"/>
    </location>
</feature>
<organism evidence="12 13">
    <name type="scientific">Ridgeia piscesae</name>
    <name type="common">Tubeworm</name>
    <dbReference type="NCBI Taxonomy" id="27915"/>
    <lineage>
        <taxon>Eukaryota</taxon>
        <taxon>Metazoa</taxon>
        <taxon>Spiralia</taxon>
        <taxon>Lophotrochozoa</taxon>
        <taxon>Annelida</taxon>
        <taxon>Polychaeta</taxon>
        <taxon>Sedentaria</taxon>
        <taxon>Canalipalpata</taxon>
        <taxon>Sabellida</taxon>
        <taxon>Siboglinidae</taxon>
        <taxon>Ridgeia</taxon>
    </lineage>
</organism>
<dbReference type="AlphaFoldDB" id="A0AAD9UBY6"/>
<comment type="caution">
    <text evidence="12">The sequence shown here is derived from an EMBL/GenBank/DDBJ whole genome shotgun (WGS) entry which is preliminary data.</text>
</comment>
<feature type="transmembrane region" description="Helical" evidence="10">
    <location>
        <begin position="177"/>
        <end position="195"/>
    </location>
</feature>
<keyword evidence="5 9" id="KW-0297">G-protein coupled receptor</keyword>
<feature type="domain" description="G-protein coupled receptors family 1 profile" evidence="11">
    <location>
        <begin position="1"/>
        <end position="233"/>
    </location>
</feature>
<evidence type="ECO:0000256" key="3">
    <source>
        <dbReference type="ARBA" id="ARBA00022692"/>
    </source>
</evidence>
<dbReference type="PANTHER" id="PTHR24249:SF424">
    <property type="entry name" value="G-PROTEIN COUPLED RECEPTORS FAMILY 1 PROFILE DOMAIN-CONTAINING PROTEIN"/>
    <property type="match status" value="1"/>
</dbReference>
<dbReference type="PRINTS" id="PR00237">
    <property type="entry name" value="GPCRRHODOPSN"/>
</dbReference>
<feature type="transmembrane region" description="Helical" evidence="10">
    <location>
        <begin position="130"/>
        <end position="157"/>
    </location>
</feature>
<name>A0AAD9UBY6_RIDPI</name>
<evidence type="ECO:0000256" key="7">
    <source>
        <dbReference type="ARBA" id="ARBA00023170"/>
    </source>
</evidence>
<evidence type="ECO:0000313" key="12">
    <source>
        <dbReference type="EMBL" id="KAK2183769.1"/>
    </source>
</evidence>
<evidence type="ECO:0000256" key="2">
    <source>
        <dbReference type="ARBA" id="ARBA00022475"/>
    </source>
</evidence>
<dbReference type="PANTHER" id="PTHR24249">
    <property type="entry name" value="HISTAMINE RECEPTOR-RELATED G-PROTEIN COUPLED RECEPTOR"/>
    <property type="match status" value="1"/>
</dbReference>
<dbReference type="Proteomes" id="UP001209878">
    <property type="component" value="Unassembled WGS sequence"/>
</dbReference>
<feature type="transmembrane region" description="Helical" evidence="10">
    <location>
        <begin position="215"/>
        <end position="236"/>
    </location>
</feature>
<dbReference type="GO" id="GO:0005886">
    <property type="term" value="C:plasma membrane"/>
    <property type="evidence" value="ECO:0007669"/>
    <property type="project" value="UniProtKB-SubCell"/>
</dbReference>
<keyword evidence="6 10" id="KW-0472">Membrane</keyword>
<gene>
    <name evidence="12" type="ORF">NP493_296g02036</name>
</gene>
<evidence type="ECO:0000256" key="10">
    <source>
        <dbReference type="SAM" id="Phobius"/>
    </source>
</evidence>
<evidence type="ECO:0000256" key="6">
    <source>
        <dbReference type="ARBA" id="ARBA00023136"/>
    </source>
</evidence>
<feature type="transmembrane region" description="Helical" evidence="10">
    <location>
        <begin position="90"/>
        <end position="110"/>
    </location>
</feature>
<accession>A0AAD9UBY6</accession>
<reference evidence="12" key="1">
    <citation type="journal article" date="2023" name="Mol. Biol. Evol.">
        <title>Third-Generation Sequencing Reveals the Adaptive Role of the Epigenome in Three Deep-Sea Polychaetes.</title>
        <authorList>
            <person name="Perez M."/>
            <person name="Aroh O."/>
            <person name="Sun Y."/>
            <person name="Lan Y."/>
            <person name="Juniper S.K."/>
            <person name="Young C.R."/>
            <person name="Angers B."/>
            <person name="Qian P.Y."/>
        </authorList>
    </citation>
    <scope>NUCLEOTIDE SEQUENCE</scope>
    <source>
        <strain evidence="12">R07B-5</strain>
    </source>
</reference>
<keyword evidence="8 9" id="KW-0807">Transducer</keyword>
<comment type="subcellular location">
    <subcellularLocation>
        <location evidence="1">Cell membrane</location>
        <topology evidence="1">Multi-pass membrane protein</topology>
    </subcellularLocation>
</comment>
<keyword evidence="13" id="KW-1185">Reference proteome</keyword>
<dbReference type="PROSITE" id="PS50262">
    <property type="entry name" value="G_PROTEIN_RECEP_F1_2"/>
    <property type="match status" value="1"/>
</dbReference>
<protein>
    <recommendedName>
        <fullName evidence="11">G-protein coupled receptors family 1 profile domain-containing protein</fullName>
    </recommendedName>
</protein>
<dbReference type="Pfam" id="PF00001">
    <property type="entry name" value="7tm_1"/>
    <property type="match status" value="1"/>
</dbReference>
<dbReference type="EMBL" id="JAODUO010000296">
    <property type="protein sequence ID" value="KAK2183769.1"/>
    <property type="molecule type" value="Genomic_DNA"/>
</dbReference>
<evidence type="ECO:0000256" key="4">
    <source>
        <dbReference type="ARBA" id="ARBA00022989"/>
    </source>
</evidence>
<proteinExistence type="inferred from homology"/>
<dbReference type="SUPFAM" id="SSF81321">
    <property type="entry name" value="Family A G protein-coupled receptor-like"/>
    <property type="match status" value="1"/>
</dbReference>
<keyword evidence="7 9" id="KW-0675">Receptor</keyword>
<evidence type="ECO:0000256" key="8">
    <source>
        <dbReference type="ARBA" id="ARBA00023224"/>
    </source>
</evidence>
<keyword evidence="3 9" id="KW-0812">Transmembrane</keyword>
<evidence type="ECO:0000256" key="5">
    <source>
        <dbReference type="ARBA" id="ARBA00023040"/>
    </source>
</evidence>
<dbReference type="InterPro" id="IPR050569">
    <property type="entry name" value="TAAR"/>
</dbReference>
<evidence type="ECO:0000256" key="1">
    <source>
        <dbReference type="ARBA" id="ARBA00004651"/>
    </source>
</evidence>
<dbReference type="CDD" id="cd00637">
    <property type="entry name" value="7tm_classA_rhodopsin-like"/>
    <property type="match status" value="1"/>
</dbReference>
<keyword evidence="4 10" id="KW-1133">Transmembrane helix</keyword>
<sequence>MGGLARVTKFILLNLSVSDVMVGIIACAPAIFPAFTGRWPFGDVWCQVSGVMHSVSCAISIWCISVIGIDRYIAIVWPFRYKQLMSMRNVSIIMTALWICATVTFVAPIFTKSNFVYYQYTDELKMCGLYWEYPLFCVLTALYIPVASSAVVVFTSVKINRSLNSSNLPRADANRKALRKLVVSAVVFLTCWGPYTTLAVMSSFVPAVRPPASVQFWSLWLANCNSFMNVFVYSLTVKSYRLAVVRLVKCAGVPIVP</sequence>
<keyword evidence="2" id="KW-1003">Cell membrane</keyword>
<dbReference type="InterPro" id="IPR000276">
    <property type="entry name" value="GPCR_Rhodpsn"/>
</dbReference>
<dbReference type="Gene3D" id="1.20.1070.10">
    <property type="entry name" value="Rhodopsin 7-helix transmembrane proteins"/>
    <property type="match status" value="1"/>
</dbReference>
<dbReference type="InterPro" id="IPR017452">
    <property type="entry name" value="GPCR_Rhodpsn_7TM"/>
</dbReference>
<dbReference type="GO" id="GO:0004930">
    <property type="term" value="F:G protein-coupled receptor activity"/>
    <property type="evidence" value="ECO:0007669"/>
    <property type="project" value="UniProtKB-KW"/>
</dbReference>
<evidence type="ECO:0000259" key="11">
    <source>
        <dbReference type="PROSITE" id="PS50262"/>
    </source>
</evidence>
<evidence type="ECO:0000313" key="13">
    <source>
        <dbReference type="Proteomes" id="UP001209878"/>
    </source>
</evidence>
<dbReference type="PROSITE" id="PS00237">
    <property type="entry name" value="G_PROTEIN_RECEP_F1_1"/>
    <property type="match status" value="1"/>
</dbReference>